<sequence>MRKIRRRSGEDSGIRCTGAQDAKKRRRPGDTSEPKRLQIVGFKNSGKTTLAESLLRTALGLGWRASTIKHHGHGGTPDLPPQPTDASRFFETGADSSIVVGDGVMLLQGRQRSASAQPDELNALIRLTEQYAQPDLILIEGFKNEPFPKIVLVRSLEDQEALRSLTNIELIVAIDDDLAAQLSQIPKISAAKAPQTCPNDPLRPLVYARQQHGEITAWFTRWLKGASI</sequence>
<dbReference type="EMBL" id="JBBKAR010000050">
    <property type="protein sequence ID" value="MEJ8306145.1"/>
    <property type="molecule type" value="Genomic_DNA"/>
</dbReference>
<organism evidence="1 2">
    <name type="scientific">Saccharibacillus sacchari</name>
    <dbReference type="NCBI Taxonomy" id="456493"/>
    <lineage>
        <taxon>Bacteria</taxon>
        <taxon>Bacillati</taxon>
        <taxon>Bacillota</taxon>
        <taxon>Bacilli</taxon>
        <taxon>Bacillales</taxon>
        <taxon>Paenibacillaceae</taxon>
        <taxon>Saccharibacillus</taxon>
    </lineage>
</organism>
<name>A0ACC6PGZ4_9BACL</name>
<comment type="caution">
    <text evidence="1">The sequence shown here is derived from an EMBL/GenBank/DDBJ whole genome shotgun (WGS) entry which is preliminary data.</text>
</comment>
<evidence type="ECO:0000313" key="1">
    <source>
        <dbReference type="EMBL" id="MEJ8306145.1"/>
    </source>
</evidence>
<keyword evidence="2" id="KW-1185">Reference proteome</keyword>
<protein>
    <submittedName>
        <fullName evidence="1">Molybdopterin-guanine dinucleotide biosynthesis protein B</fullName>
    </submittedName>
</protein>
<proteinExistence type="predicted"/>
<accession>A0ACC6PGZ4</accession>
<evidence type="ECO:0000313" key="2">
    <source>
        <dbReference type="Proteomes" id="UP001380953"/>
    </source>
</evidence>
<reference evidence="1" key="1">
    <citation type="submission" date="2024-03" db="EMBL/GenBank/DDBJ databases">
        <title>Whole genome sequecning of epiphytes from Marcgravia umbellata leaves.</title>
        <authorList>
            <person name="Kumar G."/>
            <person name="Savka M.A."/>
        </authorList>
    </citation>
    <scope>NUCLEOTIDE SEQUENCE</scope>
    <source>
        <strain evidence="1">RIT_BL5</strain>
    </source>
</reference>
<dbReference type="Proteomes" id="UP001380953">
    <property type="component" value="Unassembled WGS sequence"/>
</dbReference>
<gene>
    <name evidence="1" type="primary">mobB</name>
    <name evidence="1" type="ORF">WKI47_19765</name>
</gene>